<proteinExistence type="predicted"/>
<feature type="signal peptide" evidence="1">
    <location>
        <begin position="1"/>
        <end position="19"/>
    </location>
</feature>
<organism evidence="2 3">
    <name type="scientific">Chrysodeixis includens</name>
    <name type="common">Soybean looper</name>
    <name type="synonym">Pseudoplusia includens</name>
    <dbReference type="NCBI Taxonomy" id="689277"/>
    <lineage>
        <taxon>Eukaryota</taxon>
        <taxon>Metazoa</taxon>
        <taxon>Ecdysozoa</taxon>
        <taxon>Arthropoda</taxon>
        <taxon>Hexapoda</taxon>
        <taxon>Insecta</taxon>
        <taxon>Pterygota</taxon>
        <taxon>Neoptera</taxon>
        <taxon>Endopterygota</taxon>
        <taxon>Lepidoptera</taxon>
        <taxon>Glossata</taxon>
        <taxon>Ditrysia</taxon>
        <taxon>Noctuoidea</taxon>
        <taxon>Noctuidae</taxon>
        <taxon>Plusiinae</taxon>
        <taxon>Chrysodeixis</taxon>
    </lineage>
</organism>
<accession>A0A9N8KVX6</accession>
<evidence type="ECO:0000256" key="1">
    <source>
        <dbReference type="SAM" id="SignalP"/>
    </source>
</evidence>
<evidence type="ECO:0000313" key="2">
    <source>
        <dbReference type="EMBL" id="CAD0198597.1"/>
    </source>
</evidence>
<dbReference type="Proteomes" id="UP001154114">
    <property type="component" value="Chromosome 9"/>
</dbReference>
<protein>
    <submittedName>
        <fullName evidence="2">Uncharacterized protein</fullName>
    </submittedName>
</protein>
<name>A0A9N8KVX6_CHRIL</name>
<dbReference type="EMBL" id="LR824012">
    <property type="protein sequence ID" value="CAD0198597.1"/>
    <property type="molecule type" value="Genomic_DNA"/>
</dbReference>
<keyword evidence="3" id="KW-1185">Reference proteome</keyword>
<evidence type="ECO:0000313" key="3">
    <source>
        <dbReference type="Proteomes" id="UP001154114"/>
    </source>
</evidence>
<reference evidence="2" key="1">
    <citation type="submission" date="2021-12" db="EMBL/GenBank/DDBJ databases">
        <authorList>
            <person name="King R."/>
        </authorList>
    </citation>
    <scope>NUCLEOTIDE SEQUENCE</scope>
</reference>
<sequence length="127" mass="14238">MTRVLLVCVALLAARGVIADVWEFGYDAPGSIIVDHREGEFSIFQKTKHIKLKVSFRCEVIRTHAIVEVHNSISSPNVTYNKVTNVVTMAYKPLQISTSNYNVIAKAARKPGCYNQNMEAQQRSHFG</sequence>
<dbReference type="OrthoDB" id="7487540at2759"/>
<feature type="chain" id="PRO_5040253780" evidence="1">
    <location>
        <begin position="20"/>
        <end position="127"/>
    </location>
</feature>
<keyword evidence="1" id="KW-0732">Signal</keyword>
<dbReference type="AlphaFoldDB" id="A0A9N8KVX6"/>
<gene>
    <name evidence="2" type="ORF">CINC_LOCUS12869</name>
</gene>